<keyword evidence="1" id="KW-0648">Protein biosynthesis</keyword>
<dbReference type="SUPFAM" id="SSF55418">
    <property type="entry name" value="eIF4e-like"/>
    <property type="match status" value="1"/>
</dbReference>
<evidence type="ECO:0000313" key="3">
    <source>
        <dbReference type="Proteomes" id="UP000007799"/>
    </source>
</evidence>
<dbReference type="GO" id="GO:0016281">
    <property type="term" value="C:eukaryotic translation initiation factor 4F complex"/>
    <property type="evidence" value="ECO:0007669"/>
    <property type="project" value="TreeGrafter"/>
</dbReference>
<dbReference type="PANTHER" id="PTHR11960">
    <property type="entry name" value="EUKARYOTIC TRANSLATION INITIATION FACTOR 4E RELATED"/>
    <property type="match status" value="1"/>
</dbReference>
<evidence type="ECO:0000313" key="2">
    <source>
        <dbReference type="EMBL" id="EGD76953.1"/>
    </source>
</evidence>
<dbReference type="GeneID" id="16071356"/>
<dbReference type="STRING" id="946362.F2UJ05"/>
<dbReference type="GO" id="GO:0000340">
    <property type="term" value="F:RNA 7-methylguanosine cap binding"/>
    <property type="evidence" value="ECO:0007669"/>
    <property type="project" value="TreeGrafter"/>
</dbReference>
<dbReference type="OrthoDB" id="590761at2759"/>
<comment type="similarity">
    <text evidence="1">Belongs to the eukaryotic initiation factor 4E family.</text>
</comment>
<dbReference type="GO" id="GO:0003743">
    <property type="term" value="F:translation initiation factor activity"/>
    <property type="evidence" value="ECO:0007669"/>
    <property type="project" value="UniProtKB-KW"/>
</dbReference>
<sequence length="201" mass="23490">MEKSFFDVAASGARKRKQEHPLKYTWQFWFSKKVPRQRFAEYAENLRTVGTFKTIERFWRYYSHMKKPSQLEACNIHIFKDGIQPMWEDSYNKNGGKWVVRLRKGLASRCWENVLFAIIGEQFDVGDDICGAVLAIRPHEDLISIWHRDGENTRSKAKIEETMLRVLDLGKDVAMSYVRHDVILSTVTHDHPAPVSPHSTH</sequence>
<proteinExistence type="inferred from homology"/>
<dbReference type="KEGG" id="sre:PTSG_07294"/>
<reference evidence="2" key="1">
    <citation type="submission" date="2009-08" db="EMBL/GenBank/DDBJ databases">
        <title>Annotation of Salpingoeca rosetta.</title>
        <authorList>
            <consortium name="The Broad Institute Genome Sequencing Platform"/>
            <person name="Russ C."/>
            <person name="Cuomo C."/>
            <person name="Burger G."/>
            <person name="Gray M.W."/>
            <person name="Holland P.W.H."/>
            <person name="King N."/>
            <person name="Lang F.B.F."/>
            <person name="Roger A.J."/>
            <person name="Ruiz-Trillo I."/>
            <person name="Young S.K."/>
            <person name="Zeng Q."/>
            <person name="Gargeya S."/>
            <person name="Alvarado L."/>
            <person name="Berlin A."/>
            <person name="Chapman S.B."/>
            <person name="Chen Z."/>
            <person name="Freedman E."/>
            <person name="Gellesch M."/>
            <person name="Goldberg J."/>
            <person name="Griggs A."/>
            <person name="Gujja S."/>
            <person name="Heilman E."/>
            <person name="Heiman D."/>
            <person name="Howarth C."/>
            <person name="Mehta T."/>
            <person name="Neiman D."/>
            <person name="Pearson M."/>
            <person name="Roberts A."/>
            <person name="Saif S."/>
            <person name="Shea T."/>
            <person name="Shenoy N."/>
            <person name="Sisk P."/>
            <person name="Stolte C."/>
            <person name="Sykes S."/>
            <person name="White J."/>
            <person name="Yandava C."/>
            <person name="Haas B."/>
            <person name="Nusbaum C."/>
            <person name="Birren B."/>
        </authorList>
    </citation>
    <scope>NUCLEOTIDE SEQUENCE [LARGE SCALE GENOMIC DNA]</scope>
    <source>
        <strain evidence="2">ATCC 50818</strain>
    </source>
</reference>
<dbReference type="OMA" id="VWNKTAN"/>
<name>F2UJ05_SALR5</name>
<dbReference type="PANTHER" id="PTHR11960:SF18">
    <property type="entry name" value="EUKARYOTIC TRANSLATION INITIATION FACTOR 4E HOMOLOGOUS PROTEIN, ISOFORM B"/>
    <property type="match status" value="1"/>
</dbReference>
<dbReference type="InterPro" id="IPR023398">
    <property type="entry name" value="TIF_eIF4e-like"/>
</dbReference>
<accession>F2UJ05</accession>
<dbReference type="InterPro" id="IPR001040">
    <property type="entry name" value="TIF_eIF_4E"/>
</dbReference>
<dbReference type="Proteomes" id="UP000007799">
    <property type="component" value="Unassembled WGS sequence"/>
</dbReference>
<dbReference type="Gene3D" id="3.30.760.10">
    <property type="entry name" value="RNA Cap, Translation Initiation Factor Eif4e"/>
    <property type="match status" value="1"/>
</dbReference>
<gene>
    <name evidence="2" type="ORF">PTSG_07294</name>
</gene>
<dbReference type="EMBL" id="GL832976">
    <property type="protein sequence ID" value="EGD76953.1"/>
    <property type="molecule type" value="Genomic_DNA"/>
</dbReference>
<dbReference type="Pfam" id="PF01652">
    <property type="entry name" value="IF4E"/>
    <property type="match status" value="1"/>
</dbReference>
<dbReference type="InParanoid" id="F2UJ05"/>
<keyword evidence="1" id="KW-0694">RNA-binding</keyword>
<keyword evidence="3" id="KW-1185">Reference proteome</keyword>
<evidence type="ECO:0000256" key="1">
    <source>
        <dbReference type="RuleBase" id="RU004374"/>
    </source>
</evidence>
<keyword evidence="1 2" id="KW-0396">Initiation factor</keyword>
<dbReference type="FunCoup" id="F2UJ05">
    <property type="interactions" value="1125"/>
</dbReference>
<protein>
    <submittedName>
        <fullName evidence="2">Eukaryotic translation initiation factor 4E type 2</fullName>
    </submittedName>
</protein>
<dbReference type="RefSeq" id="XP_004990793.1">
    <property type="nucleotide sequence ID" value="XM_004990736.1"/>
</dbReference>
<organism evidence="3">
    <name type="scientific">Salpingoeca rosetta (strain ATCC 50818 / BSB-021)</name>
    <dbReference type="NCBI Taxonomy" id="946362"/>
    <lineage>
        <taxon>Eukaryota</taxon>
        <taxon>Choanoflagellata</taxon>
        <taxon>Craspedida</taxon>
        <taxon>Salpingoecidae</taxon>
        <taxon>Salpingoeca</taxon>
    </lineage>
</organism>
<dbReference type="eggNOG" id="KOG1669">
    <property type="taxonomic scope" value="Eukaryota"/>
</dbReference>
<dbReference type="AlphaFoldDB" id="F2UJ05"/>